<evidence type="ECO:0000313" key="4">
    <source>
        <dbReference type="Proteomes" id="UP000291259"/>
    </source>
</evidence>
<feature type="signal peptide" evidence="2">
    <location>
        <begin position="1"/>
        <end position="28"/>
    </location>
</feature>
<keyword evidence="4" id="KW-1185">Reference proteome</keyword>
<dbReference type="InterPro" id="IPR036779">
    <property type="entry name" value="LysM_dom_sf"/>
</dbReference>
<organism evidence="3 4">
    <name type="scientific">Agromyces protaetiae</name>
    <dbReference type="NCBI Taxonomy" id="2509455"/>
    <lineage>
        <taxon>Bacteria</taxon>
        <taxon>Bacillati</taxon>
        <taxon>Actinomycetota</taxon>
        <taxon>Actinomycetes</taxon>
        <taxon>Micrococcales</taxon>
        <taxon>Microbacteriaceae</taxon>
        <taxon>Agromyces</taxon>
    </lineage>
</organism>
<dbReference type="AlphaFoldDB" id="A0A4P6FEK9"/>
<dbReference type="Gene3D" id="3.10.350.10">
    <property type="entry name" value="LysM domain"/>
    <property type="match status" value="1"/>
</dbReference>
<evidence type="ECO:0000256" key="2">
    <source>
        <dbReference type="SAM" id="SignalP"/>
    </source>
</evidence>
<dbReference type="KEGG" id="agf:ET445_15990"/>
<sequence length="252" mass="26554">MSRAAALNAALALAFGLAGCTGSTPDDATDGRQTAEPTASVRPSWPDLPPGVLATGEFEGGAHGSVELLNRGDGMLTVEVEDFAIDFPHYSGITALPYASFPDPGCDSRQIAWGLGYERADVVPEVYEGIVPLNAFRGDPSLIRELIIRDFDSPDGLDECTAAPAAKAVLTWSYQPLRSGLRAVDSGVTGGARGDTVIEDAEVVRYVVAPDDLLVEVAARFGMTADDVRYLNPELGPTLRAGETISMNAAQR</sequence>
<dbReference type="EMBL" id="CP035491">
    <property type="protein sequence ID" value="QAY74612.1"/>
    <property type="molecule type" value="Genomic_DNA"/>
</dbReference>
<feature type="chain" id="PRO_5021014608" evidence="2">
    <location>
        <begin position="29"/>
        <end position="252"/>
    </location>
</feature>
<feature type="compositionally biased region" description="Polar residues" evidence="1">
    <location>
        <begin position="24"/>
        <end position="37"/>
    </location>
</feature>
<evidence type="ECO:0000313" key="3">
    <source>
        <dbReference type="EMBL" id="QAY74612.1"/>
    </source>
</evidence>
<protein>
    <submittedName>
        <fullName evidence="3">LysM domain-containing protein</fullName>
    </submittedName>
</protein>
<dbReference type="Proteomes" id="UP000291259">
    <property type="component" value="Chromosome"/>
</dbReference>
<evidence type="ECO:0000256" key="1">
    <source>
        <dbReference type="SAM" id="MobiDB-lite"/>
    </source>
</evidence>
<dbReference type="PROSITE" id="PS51257">
    <property type="entry name" value="PROKAR_LIPOPROTEIN"/>
    <property type="match status" value="1"/>
</dbReference>
<accession>A0A4P6FEK9</accession>
<dbReference type="InterPro" id="IPR018392">
    <property type="entry name" value="LysM"/>
</dbReference>
<gene>
    <name evidence="3" type="ORF">ET445_15990</name>
</gene>
<dbReference type="RefSeq" id="WP_129192156.1">
    <property type="nucleotide sequence ID" value="NZ_CP035491.1"/>
</dbReference>
<dbReference type="OrthoDB" id="5104630at2"/>
<keyword evidence="2" id="KW-0732">Signal</keyword>
<feature type="region of interest" description="Disordered" evidence="1">
    <location>
        <begin position="24"/>
        <end position="47"/>
    </location>
</feature>
<name>A0A4P6FEK9_9MICO</name>
<proteinExistence type="predicted"/>
<reference evidence="3 4" key="1">
    <citation type="submission" date="2019-01" db="EMBL/GenBank/DDBJ databases">
        <title>Genome sequencing of strain FW100M-8.</title>
        <authorList>
            <person name="Heo J."/>
            <person name="Kim S.-J."/>
            <person name="Kim J.-S."/>
            <person name="Hong S.-B."/>
            <person name="Kwon S.-W."/>
        </authorList>
    </citation>
    <scope>NUCLEOTIDE SEQUENCE [LARGE SCALE GENOMIC DNA]</scope>
    <source>
        <strain evidence="3 4">FW100M-8</strain>
    </source>
</reference>
<dbReference type="CDD" id="cd00118">
    <property type="entry name" value="LysM"/>
    <property type="match status" value="1"/>
</dbReference>